<proteinExistence type="predicted"/>
<keyword evidence="1" id="KW-0732">Signal</keyword>
<organism evidence="2 3">
    <name type="scientific">Chitinophaga horti</name>
    <dbReference type="NCBI Taxonomy" id="2920382"/>
    <lineage>
        <taxon>Bacteria</taxon>
        <taxon>Pseudomonadati</taxon>
        <taxon>Bacteroidota</taxon>
        <taxon>Chitinophagia</taxon>
        <taxon>Chitinophagales</taxon>
        <taxon>Chitinophagaceae</taxon>
        <taxon>Chitinophaga</taxon>
    </lineage>
</organism>
<gene>
    <name evidence="2" type="ORF">MKQ68_19985</name>
</gene>
<sequence>MKQPLVTIVVLLFTISTKAQFSDSLQIRVGTNVTTASQDYQPLWLGANKFGTITDRKTDASTFIRLMNKHEWNEDFYINYGASLYNNNHFKDVLLEEAYLKAGWRMLEFRAGRYEEVIGEMDRTLSSGSLGVSGNAVPIPKLSIAIGQYLDIPFTKGLLQFKGQFSHGWMGRDQYIKDAYLHEKNFYMRIGKNRLKVWGGVQHYAVWGGNRPDLPTIKSSFKDYLNVVIVKQGDDGTVNSDSILPNRPGDHRGVVEGGIDWEDEQMLVRLYNQTPFETGQGIDIRNIDRLIGVMYVNKNEGSILKRLTAEFMHTKQMNDFYPLNVRESYYNNGIYLTGWEYQSRIVGTPLFINRTRGSKYFENVTPFDWNDHKDDISGKGWNIINNRIVGFHLAGAYAFGDNISAQTKISFTKNYGTYNNQLLSPTMTQWYTLQEVTYQTPVEGLSVNASAAFDFGEITDNAGFMLGVQWLIRAGR</sequence>
<name>A0ABY6IYN8_9BACT</name>
<dbReference type="RefSeq" id="WP_264280639.1">
    <property type="nucleotide sequence ID" value="NZ_CP107006.1"/>
</dbReference>
<dbReference type="InterPro" id="IPR038636">
    <property type="entry name" value="Wzi_sf"/>
</dbReference>
<reference evidence="2" key="1">
    <citation type="submission" date="2022-10" db="EMBL/GenBank/DDBJ databases">
        <title>Chitinophaga sp. nov., isolated from soil.</title>
        <authorList>
            <person name="Jeon C.O."/>
        </authorList>
    </citation>
    <scope>NUCLEOTIDE SEQUENCE</scope>
    <source>
        <strain evidence="2">R8</strain>
    </source>
</reference>
<dbReference type="Gene3D" id="2.40.160.130">
    <property type="entry name" value="Capsule assembly protein Wzi"/>
    <property type="match status" value="1"/>
</dbReference>
<protein>
    <submittedName>
        <fullName evidence="2">Capsule assembly Wzi family protein</fullName>
    </submittedName>
</protein>
<dbReference type="Proteomes" id="UP001162741">
    <property type="component" value="Chromosome"/>
</dbReference>
<evidence type="ECO:0000256" key="1">
    <source>
        <dbReference type="SAM" id="SignalP"/>
    </source>
</evidence>
<evidence type="ECO:0000313" key="3">
    <source>
        <dbReference type="Proteomes" id="UP001162741"/>
    </source>
</evidence>
<feature type="signal peptide" evidence="1">
    <location>
        <begin position="1"/>
        <end position="21"/>
    </location>
</feature>
<feature type="chain" id="PRO_5045897335" evidence="1">
    <location>
        <begin position="22"/>
        <end position="476"/>
    </location>
</feature>
<keyword evidence="3" id="KW-1185">Reference proteome</keyword>
<dbReference type="EMBL" id="CP107006">
    <property type="protein sequence ID" value="UYQ92368.1"/>
    <property type="molecule type" value="Genomic_DNA"/>
</dbReference>
<dbReference type="InterPro" id="IPR026950">
    <property type="entry name" value="Caps_assemb_Wzi"/>
</dbReference>
<evidence type="ECO:0000313" key="2">
    <source>
        <dbReference type="EMBL" id="UYQ92368.1"/>
    </source>
</evidence>
<accession>A0ABY6IYN8</accession>
<dbReference type="Pfam" id="PF14052">
    <property type="entry name" value="Caps_assemb_Wzi"/>
    <property type="match status" value="1"/>
</dbReference>